<dbReference type="PROSITE" id="PS50949">
    <property type="entry name" value="HTH_GNTR"/>
    <property type="match status" value="1"/>
</dbReference>
<dbReference type="SMART" id="SM00895">
    <property type="entry name" value="FCD"/>
    <property type="match status" value="1"/>
</dbReference>
<evidence type="ECO:0000256" key="2">
    <source>
        <dbReference type="ARBA" id="ARBA00023125"/>
    </source>
</evidence>
<feature type="domain" description="HTH gntR-type" evidence="4">
    <location>
        <begin position="10"/>
        <end position="78"/>
    </location>
</feature>
<keyword evidence="3" id="KW-0804">Transcription</keyword>
<evidence type="ECO:0000256" key="3">
    <source>
        <dbReference type="ARBA" id="ARBA00023163"/>
    </source>
</evidence>
<keyword evidence="1" id="KW-0805">Transcription regulation</keyword>
<dbReference type="InterPro" id="IPR036390">
    <property type="entry name" value="WH_DNA-bd_sf"/>
</dbReference>
<dbReference type="PANTHER" id="PTHR43537">
    <property type="entry name" value="TRANSCRIPTIONAL REGULATOR, GNTR FAMILY"/>
    <property type="match status" value="1"/>
</dbReference>
<dbReference type="AlphaFoldDB" id="A0A5P9NHA8"/>
<dbReference type="InterPro" id="IPR036388">
    <property type="entry name" value="WH-like_DNA-bd_sf"/>
</dbReference>
<evidence type="ECO:0000313" key="5">
    <source>
        <dbReference type="EMBL" id="QFU75181.1"/>
    </source>
</evidence>
<evidence type="ECO:0000256" key="1">
    <source>
        <dbReference type="ARBA" id="ARBA00023015"/>
    </source>
</evidence>
<dbReference type="Proteomes" id="UP000326287">
    <property type="component" value="Chromosome"/>
</dbReference>
<dbReference type="InterPro" id="IPR008920">
    <property type="entry name" value="TF_FadR/GntR_C"/>
</dbReference>
<dbReference type="InterPro" id="IPR000524">
    <property type="entry name" value="Tscrpt_reg_HTH_GntR"/>
</dbReference>
<dbReference type="CDD" id="cd07377">
    <property type="entry name" value="WHTH_GntR"/>
    <property type="match status" value="1"/>
</dbReference>
<reference evidence="5 6" key="1">
    <citation type="submission" date="2019-02" db="EMBL/GenBank/DDBJ databases">
        <authorList>
            <person name="Li S.-H."/>
        </authorList>
    </citation>
    <scope>NUCLEOTIDE SEQUENCE [LARGE SCALE GENOMIC DNA]</scope>
    <source>
        <strain evidence="5 6">IMCC14385</strain>
    </source>
</reference>
<dbReference type="EMBL" id="CP036422">
    <property type="protein sequence ID" value="QFU75181.1"/>
    <property type="molecule type" value="Genomic_DNA"/>
</dbReference>
<dbReference type="KEGG" id="halc:EY643_05680"/>
<dbReference type="SUPFAM" id="SSF46785">
    <property type="entry name" value="Winged helix' DNA-binding domain"/>
    <property type="match status" value="1"/>
</dbReference>
<dbReference type="Pfam" id="PF00392">
    <property type="entry name" value="GntR"/>
    <property type="match status" value="1"/>
</dbReference>
<evidence type="ECO:0000259" key="4">
    <source>
        <dbReference type="PROSITE" id="PS50949"/>
    </source>
</evidence>
<dbReference type="Pfam" id="PF07729">
    <property type="entry name" value="FCD"/>
    <property type="match status" value="1"/>
</dbReference>
<protein>
    <submittedName>
        <fullName evidence="5">FadR family transcriptional regulator</fullName>
    </submittedName>
</protein>
<dbReference type="InterPro" id="IPR011711">
    <property type="entry name" value="GntR_C"/>
</dbReference>
<keyword evidence="2" id="KW-0238">DNA-binding</keyword>
<dbReference type="RefSeq" id="WP_152661287.1">
    <property type="nucleotide sequence ID" value="NZ_CP036422.1"/>
</dbReference>
<sequence>MAETETNNRQRLYRQIVEQILQSIDAGEFPAGTRLPAERELSEKFGVSRPTVREAVIALEAMGRVSVKTGSGVYVLESKGVSNVGDSVSPFELLETRVLIEGEAAALAASMISDEQVEELKHALDDMARENESGNHQSDVADRAFHAVIAAATNNRLLTAMIENLWDVQEGQHHIRAAHHSVCKRDPEARLQEHQDIYDALSSRDPQAARTAMRNHFGRGINALHQRTEQEAVEAVQRELSKTRERFSLTRLNQTST</sequence>
<dbReference type="SUPFAM" id="SSF48008">
    <property type="entry name" value="GntR ligand-binding domain-like"/>
    <property type="match status" value="1"/>
</dbReference>
<dbReference type="Gene3D" id="1.20.120.530">
    <property type="entry name" value="GntR ligand-binding domain-like"/>
    <property type="match status" value="1"/>
</dbReference>
<organism evidence="5 6">
    <name type="scientific">Halioglobus maricola</name>
    <dbReference type="NCBI Taxonomy" id="2601894"/>
    <lineage>
        <taxon>Bacteria</taxon>
        <taxon>Pseudomonadati</taxon>
        <taxon>Pseudomonadota</taxon>
        <taxon>Gammaproteobacteria</taxon>
        <taxon>Cellvibrionales</taxon>
        <taxon>Halieaceae</taxon>
        <taxon>Halioglobus</taxon>
    </lineage>
</organism>
<keyword evidence="6" id="KW-1185">Reference proteome</keyword>
<dbReference type="PRINTS" id="PR00035">
    <property type="entry name" value="HTHGNTR"/>
</dbReference>
<dbReference type="OrthoDB" id="5450856at2"/>
<dbReference type="PANTHER" id="PTHR43537:SF5">
    <property type="entry name" value="UXU OPERON TRANSCRIPTIONAL REGULATOR"/>
    <property type="match status" value="1"/>
</dbReference>
<dbReference type="Gene3D" id="1.10.10.10">
    <property type="entry name" value="Winged helix-like DNA-binding domain superfamily/Winged helix DNA-binding domain"/>
    <property type="match status" value="1"/>
</dbReference>
<gene>
    <name evidence="5" type="ORF">EY643_05680</name>
</gene>
<dbReference type="GO" id="GO:0003700">
    <property type="term" value="F:DNA-binding transcription factor activity"/>
    <property type="evidence" value="ECO:0007669"/>
    <property type="project" value="InterPro"/>
</dbReference>
<proteinExistence type="predicted"/>
<dbReference type="SMART" id="SM00345">
    <property type="entry name" value="HTH_GNTR"/>
    <property type="match status" value="1"/>
</dbReference>
<dbReference type="GO" id="GO:0003677">
    <property type="term" value="F:DNA binding"/>
    <property type="evidence" value="ECO:0007669"/>
    <property type="project" value="UniProtKB-KW"/>
</dbReference>
<evidence type="ECO:0000313" key="6">
    <source>
        <dbReference type="Proteomes" id="UP000326287"/>
    </source>
</evidence>
<name>A0A5P9NHA8_9GAMM</name>
<accession>A0A5P9NHA8</accession>